<dbReference type="InterPro" id="IPR017972">
    <property type="entry name" value="Cyt_P450_CS"/>
</dbReference>
<evidence type="ECO:0000256" key="8">
    <source>
        <dbReference type="ARBA" id="ARBA00022989"/>
    </source>
</evidence>
<evidence type="ECO:0000256" key="11">
    <source>
        <dbReference type="ARBA" id="ARBA00023033"/>
    </source>
</evidence>
<evidence type="ECO:0000256" key="7">
    <source>
        <dbReference type="ARBA" id="ARBA00022723"/>
    </source>
</evidence>
<evidence type="ECO:0000256" key="13">
    <source>
        <dbReference type="PIRSR" id="PIRSR602401-1"/>
    </source>
</evidence>
<keyword evidence="9 14" id="KW-0560">Oxidoreductase</keyword>
<organism evidence="15 16">
    <name type="scientific">Hydnum rufescens UP504</name>
    <dbReference type="NCBI Taxonomy" id="1448309"/>
    <lineage>
        <taxon>Eukaryota</taxon>
        <taxon>Fungi</taxon>
        <taxon>Dikarya</taxon>
        <taxon>Basidiomycota</taxon>
        <taxon>Agaricomycotina</taxon>
        <taxon>Agaricomycetes</taxon>
        <taxon>Cantharellales</taxon>
        <taxon>Hydnaceae</taxon>
        <taxon>Hydnum</taxon>
    </lineage>
</organism>
<dbReference type="Pfam" id="PF00067">
    <property type="entry name" value="p450"/>
    <property type="match status" value="1"/>
</dbReference>
<keyword evidence="5 13" id="KW-0349">Heme</keyword>
<proteinExistence type="inferred from homology"/>
<dbReference type="GO" id="GO:0016705">
    <property type="term" value="F:oxidoreductase activity, acting on paired donors, with incorporation or reduction of molecular oxygen"/>
    <property type="evidence" value="ECO:0007669"/>
    <property type="project" value="InterPro"/>
</dbReference>
<evidence type="ECO:0000256" key="1">
    <source>
        <dbReference type="ARBA" id="ARBA00001971"/>
    </source>
</evidence>
<dbReference type="PANTHER" id="PTHR46300:SF2">
    <property type="entry name" value="CYTOCHROME P450 MONOOXYGENASE ALNH-RELATED"/>
    <property type="match status" value="1"/>
</dbReference>
<dbReference type="AlphaFoldDB" id="A0A9P6AIZ0"/>
<evidence type="ECO:0000256" key="14">
    <source>
        <dbReference type="RuleBase" id="RU000461"/>
    </source>
</evidence>
<keyword evidence="16" id="KW-1185">Reference proteome</keyword>
<comment type="caution">
    <text evidence="15">The sequence shown here is derived from an EMBL/GenBank/DDBJ whole genome shotgun (WGS) entry which is preliminary data.</text>
</comment>
<dbReference type="GO" id="GO:0004497">
    <property type="term" value="F:monooxygenase activity"/>
    <property type="evidence" value="ECO:0007669"/>
    <property type="project" value="UniProtKB-KW"/>
</dbReference>
<protein>
    <recommendedName>
        <fullName evidence="17">Cytochrome P450</fullName>
    </recommendedName>
</protein>
<dbReference type="GO" id="GO:0016020">
    <property type="term" value="C:membrane"/>
    <property type="evidence" value="ECO:0007669"/>
    <property type="project" value="UniProtKB-SubCell"/>
</dbReference>
<evidence type="ECO:0000256" key="10">
    <source>
        <dbReference type="ARBA" id="ARBA00023004"/>
    </source>
</evidence>
<dbReference type="InterPro" id="IPR001128">
    <property type="entry name" value="Cyt_P450"/>
</dbReference>
<comment type="similarity">
    <text evidence="4 14">Belongs to the cytochrome P450 family.</text>
</comment>
<evidence type="ECO:0008006" key="17">
    <source>
        <dbReference type="Google" id="ProtNLM"/>
    </source>
</evidence>
<keyword evidence="10 13" id="KW-0408">Iron</keyword>
<dbReference type="PANTHER" id="PTHR46300">
    <property type="entry name" value="P450, PUTATIVE (EUROFUNG)-RELATED-RELATED"/>
    <property type="match status" value="1"/>
</dbReference>
<dbReference type="InterPro" id="IPR050364">
    <property type="entry name" value="Cytochrome_P450_fung"/>
</dbReference>
<evidence type="ECO:0000256" key="3">
    <source>
        <dbReference type="ARBA" id="ARBA00005179"/>
    </source>
</evidence>
<dbReference type="GO" id="GO:0020037">
    <property type="term" value="F:heme binding"/>
    <property type="evidence" value="ECO:0007669"/>
    <property type="project" value="InterPro"/>
</dbReference>
<dbReference type="EMBL" id="MU129102">
    <property type="protein sequence ID" value="KAF9506705.1"/>
    <property type="molecule type" value="Genomic_DNA"/>
</dbReference>
<keyword evidence="6" id="KW-0812">Transmembrane</keyword>
<evidence type="ECO:0000313" key="16">
    <source>
        <dbReference type="Proteomes" id="UP000886523"/>
    </source>
</evidence>
<dbReference type="InterPro" id="IPR002401">
    <property type="entry name" value="Cyt_P450_E_grp-I"/>
</dbReference>
<dbReference type="GO" id="GO:0005506">
    <property type="term" value="F:iron ion binding"/>
    <property type="evidence" value="ECO:0007669"/>
    <property type="project" value="InterPro"/>
</dbReference>
<evidence type="ECO:0000256" key="12">
    <source>
        <dbReference type="ARBA" id="ARBA00023136"/>
    </source>
</evidence>
<dbReference type="PRINTS" id="PR00463">
    <property type="entry name" value="EP450I"/>
</dbReference>
<gene>
    <name evidence="15" type="ORF">BS47DRAFT_1385443</name>
</gene>
<name>A0A9P6AIZ0_9AGAM</name>
<dbReference type="OrthoDB" id="2789670at2759"/>
<comment type="pathway">
    <text evidence="3">Secondary metabolite biosynthesis.</text>
</comment>
<keyword evidence="7 13" id="KW-0479">Metal-binding</keyword>
<evidence type="ECO:0000256" key="9">
    <source>
        <dbReference type="ARBA" id="ARBA00023002"/>
    </source>
</evidence>
<dbReference type="Gene3D" id="1.10.630.10">
    <property type="entry name" value="Cytochrome P450"/>
    <property type="match status" value="1"/>
</dbReference>
<keyword evidence="8" id="KW-1133">Transmembrane helix</keyword>
<feature type="binding site" description="axial binding residue" evidence="13">
    <location>
        <position position="384"/>
    </location>
    <ligand>
        <name>heme</name>
        <dbReference type="ChEBI" id="CHEBI:30413"/>
    </ligand>
    <ligandPart>
        <name>Fe</name>
        <dbReference type="ChEBI" id="CHEBI:18248"/>
    </ligandPart>
</feature>
<evidence type="ECO:0000256" key="5">
    <source>
        <dbReference type="ARBA" id="ARBA00022617"/>
    </source>
</evidence>
<dbReference type="Proteomes" id="UP000886523">
    <property type="component" value="Unassembled WGS sequence"/>
</dbReference>
<reference evidence="15" key="1">
    <citation type="journal article" date="2020" name="Nat. Commun.">
        <title>Large-scale genome sequencing of mycorrhizal fungi provides insights into the early evolution of symbiotic traits.</title>
        <authorList>
            <person name="Miyauchi S."/>
            <person name="Kiss E."/>
            <person name="Kuo A."/>
            <person name="Drula E."/>
            <person name="Kohler A."/>
            <person name="Sanchez-Garcia M."/>
            <person name="Morin E."/>
            <person name="Andreopoulos B."/>
            <person name="Barry K.W."/>
            <person name="Bonito G."/>
            <person name="Buee M."/>
            <person name="Carver A."/>
            <person name="Chen C."/>
            <person name="Cichocki N."/>
            <person name="Clum A."/>
            <person name="Culley D."/>
            <person name="Crous P.W."/>
            <person name="Fauchery L."/>
            <person name="Girlanda M."/>
            <person name="Hayes R.D."/>
            <person name="Keri Z."/>
            <person name="LaButti K."/>
            <person name="Lipzen A."/>
            <person name="Lombard V."/>
            <person name="Magnuson J."/>
            <person name="Maillard F."/>
            <person name="Murat C."/>
            <person name="Nolan M."/>
            <person name="Ohm R.A."/>
            <person name="Pangilinan J."/>
            <person name="Pereira M.F."/>
            <person name="Perotto S."/>
            <person name="Peter M."/>
            <person name="Pfister S."/>
            <person name="Riley R."/>
            <person name="Sitrit Y."/>
            <person name="Stielow J.B."/>
            <person name="Szollosi G."/>
            <person name="Zifcakova L."/>
            <person name="Stursova M."/>
            <person name="Spatafora J.W."/>
            <person name="Tedersoo L."/>
            <person name="Vaario L.M."/>
            <person name="Yamada A."/>
            <person name="Yan M."/>
            <person name="Wang P."/>
            <person name="Xu J."/>
            <person name="Bruns T."/>
            <person name="Baldrian P."/>
            <person name="Vilgalys R."/>
            <person name="Dunand C."/>
            <person name="Henrissat B."/>
            <person name="Grigoriev I.V."/>
            <person name="Hibbett D."/>
            <person name="Nagy L.G."/>
            <person name="Martin F.M."/>
        </authorList>
    </citation>
    <scope>NUCLEOTIDE SEQUENCE</scope>
    <source>
        <strain evidence="15">UP504</strain>
    </source>
</reference>
<evidence type="ECO:0000256" key="2">
    <source>
        <dbReference type="ARBA" id="ARBA00004370"/>
    </source>
</evidence>
<accession>A0A9P6AIZ0</accession>
<evidence type="ECO:0000256" key="6">
    <source>
        <dbReference type="ARBA" id="ARBA00022692"/>
    </source>
</evidence>
<keyword evidence="12" id="KW-0472">Membrane</keyword>
<evidence type="ECO:0000256" key="4">
    <source>
        <dbReference type="ARBA" id="ARBA00010617"/>
    </source>
</evidence>
<comment type="cofactor">
    <cofactor evidence="1 13">
        <name>heme</name>
        <dbReference type="ChEBI" id="CHEBI:30413"/>
    </cofactor>
</comment>
<sequence>MKTYASWLYYTELKHTYGDIVSLQVLGQPMIILNSFEAVQDLIVRKTSTFSDRPVLVMCGELVGWDRGIALGRGTRWAMSRKILHKFLGKSAIQDYFESIQDECRPFVARLVSSPGSLMEQTTLFVAKLVLEMAYGLKINSFEDDTVRFSKKAAVIFGEAAQPGAFLVDTFPALKHIPSWFPGAGFQRKAAEWRDTMLKGLSIPHEQAKKDMASGVALPSFTSRVLEDMPDGVTDELLMCTTGSMYGAAVDTTKATICTFVLAMVLHPEVQAKAQKELHAVIGTERLPKFSDRPALPYIESILKEVIRWQPIVPTSIPYRATQDADYEGYYIPEGSILIANSWAISRDEKLYQSPEAFIPERFEGEKAALDPHQIVFGYGKRICPGLHFADAIVWMTITSLLATVHFSKVRDELGNEITPVPEYSGGLVRELNKFPYASRYLSATSAALIQDDAAAAVVP</sequence>
<dbReference type="SUPFAM" id="SSF48264">
    <property type="entry name" value="Cytochrome P450"/>
    <property type="match status" value="1"/>
</dbReference>
<dbReference type="CDD" id="cd11065">
    <property type="entry name" value="CYP64-like"/>
    <property type="match status" value="1"/>
</dbReference>
<dbReference type="InterPro" id="IPR036396">
    <property type="entry name" value="Cyt_P450_sf"/>
</dbReference>
<dbReference type="PROSITE" id="PS00086">
    <property type="entry name" value="CYTOCHROME_P450"/>
    <property type="match status" value="1"/>
</dbReference>
<comment type="subcellular location">
    <subcellularLocation>
        <location evidence="2">Membrane</location>
    </subcellularLocation>
</comment>
<evidence type="ECO:0000313" key="15">
    <source>
        <dbReference type="EMBL" id="KAF9506705.1"/>
    </source>
</evidence>
<keyword evidence="11 14" id="KW-0503">Monooxygenase</keyword>